<accession>A0A5J4ZSF4</accession>
<gene>
    <name evidence="1" type="ORF">F0562_012345</name>
</gene>
<proteinExistence type="predicted"/>
<dbReference type="InterPro" id="IPR008586">
    <property type="entry name" value="DUF868_pln"/>
</dbReference>
<evidence type="ECO:0000313" key="1">
    <source>
        <dbReference type="EMBL" id="KAA8521665.1"/>
    </source>
</evidence>
<protein>
    <recommendedName>
        <fullName evidence="3">DUF868 domain-containing protein</fullName>
    </recommendedName>
</protein>
<dbReference type="PANTHER" id="PTHR31972:SF3">
    <property type="entry name" value="OS09G0416600 PROTEIN"/>
    <property type="match status" value="1"/>
</dbReference>
<evidence type="ECO:0000313" key="2">
    <source>
        <dbReference type="Proteomes" id="UP000325577"/>
    </source>
</evidence>
<reference evidence="1 2" key="1">
    <citation type="submission" date="2019-09" db="EMBL/GenBank/DDBJ databases">
        <title>A chromosome-level genome assembly of the Chinese tupelo Nyssa sinensis.</title>
        <authorList>
            <person name="Yang X."/>
            <person name="Kang M."/>
            <person name="Yang Y."/>
            <person name="Xiong H."/>
            <person name="Wang M."/>
            <person name="Zhang Z."/>
            <person name="Wang Z."/>
            <person name="Wu H."/>
            <person name="Ma T."/>
            <person name="Liu J."/>
            <person name="Xi Z."/>
        </authorList>
    </citation>
    <scope>NUCLEOTIDE SEQUENCE [LARGE SCALE GENOMIC DNA]</scope>
    <source>
        <strain evidence="1">J267</strain>
        <tissue evidence="1">Leaf</tissue>
    </source>
</reference>
<dbReference type="OrthoDB" id="1894291at2759"/>
<evidence type="ECO:0008006" key="3">
    <source>
        <dbReference type="Google" id="ProtNLM"/>
    </source>
</evidence>
<name>A0A5J4ZSF4_9ASTE</name>
<keyword evidence="2" id="KW-1185">Reference proteome</keyword>
<dbReference type="EMBL" id="CM018048">
    <property type="protein sequence ID" value="KAA8521665.1"/>
    <property type="molecule type" value="Genomic_DNA"/>
</dbReference>
<dbReference type="Pfam" id="PF05910">
    <property type="entry name" value="DUF868"/>
    <property type="match status" value="1"/>
</dbReference>
<dbReference type="AlphaFoldDB" id="A0A5J4ZSF4"/>
<organism evidence="1 2">
    <name type="scientific">Nyssa sinensis</name>
    <dbReference type="NCBI Taxonomy" id="561372"/>
    <lineage>
        <taxon>Eukaryota</taxon>
        <taxon>Viridiplantae</taxon>
        <taxon>Streptophyta</taxon>
        <taxon>Embryophyta</taxon>
        <taxon>Tracheophyta</taxon>
        <taxon>Spermatophyta</taxon>
        <taxon>Magnoliopsida</taxon>
        <taxon>eudicotyledons</taxon>
        <taxon>Gunneridae</taxon>
        <taxon>Pentapetalae</taxon>
        <taxon>asterids</taxon>
        <taxon>Cornales</taxon>
        <taxon>Nyssaceae</taxon>
        <taxon>Nyssa</taxon>
    </lineage>
</organism>
<dbReference type="PANTHER" id="PTHR31972">
    <property type="entry name" value="EXPRESSED PROTEIN"/>
    <property type="match status" value="1"/>
</dbReference>
<dbReference type="Proteomes" id="UP000325577">
    <property type="component" value="Linkage Group LG5"/>
</dbReference>
<sequence length="306" mass="35040">MEMYSVVNVEKLNLFEPSMLDGEPQETLPSIDDLVVERETSLTEDTILEKKVTTTRHGDRESFRIGRQGAKFGSGPEPQSRFYIAVVVDGEMILVVGDRPDEVYAKTRATKPKKTQTMVLRREHVHGNKVYSTKASFGGKTRDISIDCRVDDDPRLCFSVDHKRVLQIKHLKWEFRGNERVEIDGVHITVSWDVYNWLFKDRHDQDGYALFTFRFEKLGFEDEDELTHNLNDENGMVLWSQQSCGFGFGFEKEKMKKRTTRSATSSSSSLSSASSSCSSVMEWESMEENELKGPSGFSLLIYAWKS</sequence>